<dbReference type="SUPFAM" id="SSF53335">
    <property type="entry name" value="S-adenosyl-L-methionine-dependent methyltransferases"/>
    <property type="match status" value="1"/>
</dbReference>
<protein>
    <recommendedName>
        <fullName evidence="6">Methyltransferase small domain-containing protein</fullName>
    </recommendedName>
</protein>
<evidence type="ECO:0000256" key="1">
    <source>
        <dbReference type="ARBA" id="ARBA00022603"/>
    </source>
</evidence>
<keyword evidence="5" id="KW-1185">Reference proteome</keyword>
<dbReference type="RefSeq" id="WP_126791837.1">
    <property type="nucleotide sequence ID" value="NZ_PIPI01000002.1"/>
</dbReference>
<dbReference type="GO" id="GO:0008757">
    <property type="term" value="F:S-adenosylmethionine-dependent methyltransferase activity"/>
    <property type="evidence" value="ECO:0007669"/>
    <property type="project" value="TreeGrafter"/>
</dbReference>
<gene>
    <name evidence="4" type="ORF">CWE06_05110</name>
</gene>
<keyword evidence="3" id="KW-0949">S-adenosyl-L-methionine</keyword>
<keyword evidence="1" id="KW-0489">Methyltransferase</keyword>
<keyword evidence="2" id="KW-0808">Transferase</keyword>
<dbReference type="Pfam" id="PF06325">
    <property type="entry name" value="PrmA"/>
    <property type="match status" value="1"/>
</dbReference>
<evidence type="ECO:0000313" key="5">
    <source>
        <dbReference type="Proteomes" id="UP000288212"/>
    </source>
</evidence>
<evidence type="ECO:0000256" key="3">
    <source>
        <dbReference type="ARBA" id="ARBA00022691"/>
    </source>
</evidence>
<dbReference type="InterPro" id="IPR052190">
    <property type="entry name" value="Euk-Arch_PrmC-MTase"/>
</dbReference>
<sequence>MQAAVKQYQIGNLSLELESRPGVFPPSAHGQYFAQSILFRPHTTVLDIGTGAGILAVTAALHGAQVTATDVVPASLELTQANAIRNGVFIDVQHGPFFANLTGSFDQIVANLPQEIVVPEKEKLSADDAIAIDGGERGNHLLIALLEQAPRHMHKHSELWLPVHTLSDFQDTLRAALTNFNVRIHAIGDLPVKPFVTQNIDFYRELNEQGVIRIFNQQGTWYSQVWVVVLTKR</sequence>
<name>A0A432VVV3_9GAMM</name>
<dbReference type="GO" id="GO:0035657">
    <property type="term" value="C:eRF1 methyltransferase complex"/>
    <property type="evidence" value="ECO:0007669"/>
    <property type="project" value="TreeGrafter"/>
</dbReference>
<reference evidence="4 5" key="1">
    <citation type="journal article" date="2011" name="Front. Microbiol.">
        <title>Genomic signatures of strain selection and enhancement in Bacillus atrophaeus var. globigii, a historical biowarfare simulant.</title>
        <authorList>
            <person name="Gibbons H.S."/>
            <person name="Broomall S.M."/>
            <person name="McNew L.A."/>
            <person name="Daligault H."/>
            <person name="Chapman C."/>
            <person name="Bruce D."/>
            <person name="Karavis M."/>
            <person name="Krepps M."/>
            <person name="McGregor P.A."/>
            <person name="Hong C."/>
            <person name="Park K.H."/>
            <person name="Akmal A."/>
            <person name="Feldman A."/>
            <person name="Lin J.S."/>
            <person name="Chang W.E."/>
            <person name="Higgs B.W."/>
            <person name="Demirev P."/>
            <person name="Lindquist J."/>
            <person name="Liem A."/>
            <person name="Fochler E."/>
            <person name="Read T.D."/>
            <person name="Tapia R."/>
            <person name="Johnson S."/>
            <person name="Bishop-Lilly K.A."/>
            <person name="Detter C."/>
            <person name="Han C."/>
            <person name="Sozhamannan S."/>
            <person name="Rosenzweig C.N."/>
            <person name="Skowronski E.W."/>
        </authorList>
    </citation>
    <scope>NUCLEOTIDE SEQUENCE [LARGE SCALE GENOMIC DNA]</scope>
    <source>
        <strain evidence="4 5">AK5</strain>
    </source>
</reference>
<dbReference type="Proteomes" id="UP000288212">
    <property type="component" value="Unassembled WGS sequence"/>
</dbReference>
<evidence type="ECO:0008006" key="6">
    <source>
        <dbReference type="Google" id="ProtNLM"/>
    </source>
</evidence>
<accession>A0A432VVV3</accession>
<dbReference type="PANTHER" id="PTHR45875">
    <property type="entry name" value="METHYLTRANSFERASE N6AMT1"/>
    <property type="match status" value="1"/>
</dbReference>
<dbReference type="OrthoDB" id="5383291at2"/>
<dbReference type="CDD" id="cd02440">
    <property type="entry name" value="AdoMet_MTases"/>
    <property type="match status" value="1"/>
</dbReference>
<dbReference type="PANTHER" id="PTHR45875:SF1">
    <property type="entry name" value="METHYLTRANSFERASE N6AMT1"/>
    <property type="match status" value="1"/>
</dbReference>
<evidence type="ECO:0000313" key="4">
    <source>
        <dbReference type="EMBL" id="RUO20688.1"/>
    </source>
</evidence>
<dbReference type="AlphaFoldDB" id="A0A432VVV3"/>
<evidence type="ECO:0000256" key="2">
    <source>
        <dbReference type="ARBA" id="ARBA00022679"/>
    </source>
</evidence>
<dbReference type="GO" id="GO:0008276">
    <property type="term" value="F:protein methyltransferase activity"/>
    <property type="evidence" value="ECO:0007669"/>
    <property type="project" value="TreeGrafter"/>
</dbReference>
<dbReference type="InterPro" id="IPR029063">
    <property type="entry name" value="SAM-dependent_MTases_sf"/>
</dbReference>
<dbReference type="EMBL" id="PIPI01000002">
    <property type="protein sequence ID" value="RUO20688.1"/>
    <property type="molecule type" value="Genomic_DNA"/>
</dbReference>
<proteinExistence type="predicted"/>
<dbReference type="Gene3D" id="3.40.50.150">
    <property type="entry name" value="Vaccinia Virus protein VP39"/>
    <property type="match status" value="1"/>
</dbReference>
<comment type="caution">
    <text evidence="4">The sequence shown here is derived from an EMBL/GenBank/DDBJ whole genome shotgun (WGS) entry which is preliminary data.</text>
</comment>
<dbReference type="GO" id="GO:0032259">
    <property type="term" value="P:methylation"/>
    <property type="evidence" value="ECO:0007669"/>
    <property type="project" value="UniProtKB-KW"/>
</dbReference>
<organism evidence="4 5">
    <name type="scientific">Aliidiomarina haloalkalitolerans</name>
    <dbReference type="NCBI Taxonomy" id="859059"/>
    <lineage>
        <taxon>Bacteria</taxon>
        <taxon>Pseudomonadati</taxon>
        <taxon>Pseudomonadota</taxon>
        <taxon>Gammaproteobacteria</taxon>
        <taxon>Alteromonadales</taxon>
        <taxon>Idiomarinaceae</taxon>
        <taxon>Aliidiomarina</taxon>
    </lineage>
</organism>